<evidence type="ECO:0000313" key="1">
    <source>
        <dbReference type="EMBL" id="CAG8763597.1"/>
    </source>
</evidence>
<dbReference type="AlphaFoldDB" id="A0A9N9NV49"/>
<dbReference type="OrthoDB" id="2483307at2759"/>
<accession>A0A9N9NV49</accession>
<evidence type="ECO:0000313" key="2">
    <source>
        <dbReference type="Proteomes" id="UP000789759"/>
    </source>
</evidence>
<sequence>MAYYDGLKMLDNEEKTMVLTQQFYEAIDEEATFITEFKETWQTFMLDCFLKMFEETLDEEKKLVRITNLDCLILNYDIYDTEGILNLNDADFKQMLDSIN</sequence>
<dbReference type="EMBL" id="CAJVQA010020413">
    <property type="protein sequence ID" value="CAG8763597.1"/>
    <property type="molecule type" value="Genomic_DNA"/>
</dbReference>
<keyword evidence="2" id="KW-1185">Reference proteome</keyword>
<dbReference type="Proteomes" id="UP000789759">
    <property type="component" value="Unassembled WGS sequence"/>
</dbReference>
<comment type="caution">
    <text evidence="1">The sequence shown here is derived from an EMBL/GenBank/DDBJ whole genome shotgun (WGS) entry which is preliminary data.</text>
</comment>
<name>A0A9N9NV49_9GLOM</name>
<proteinExistence type="predicted"/>
<gene>
    <name evidence="1" type="ORF">CPELLU_LOCUS15468</name>
</gene>
<reference evidence="1" key="1">
    <citation type="submission" date="2021-06" db="EMBL/GenBank/DDBJ databases">
        <authorList>
            <person name="Kallberg Y."/>
            <person name="Tangrot J."/>
            <person name="Rosling A."/>
        </authorList>
    </citation>
    <scope>NUCLEOTIDE SEQUENCE</scope>
    <source>
        <strain evidence="1">FL966</strain>
    </source>
</reference>
<organism evidence="1 2">
    <name type="scientific">Cetraspora pellucida</name>
    <dbReference type="NCBI Taxonomy" id="1433469"/>
    <lineage>
        <taxon>Eukaryota</taxon>
        <taxon>Fungi</taxon>
        <taxon>Fungi incertae sedis</taxon>
        <taxon>Mucoromycota</taxon>
        <taxon>Glomeromycotina</taxon>
        <taxon>Glomeromycetes</taxon>
        <taxon>Diversisporales</taxon>
        <taxon>Gigasporaceae</taxon>
        <taxon>Cetraspora</taxon>
    </lineage>
</organism>
<protein>
    <submittedName>
        <fullName evidence="1">5727_t:CDS:1</fullName>
    </submittedName>
</protein>